<sequence>MTDERQPWVGDLIHDKDADRRGIVTDVRVGAVWVLRPERLVVVTPSAEMRKQP</sequence>
<name>A0ABV9AU61_9ACTN</name>
<dbReference type="Proteomes" id="UP001595839">
    <property type="component" value="Unassembled WGS sequence"/>
</dbReference>
<dbReference type="EMBL" id="JBHSFK010000020">
    <property type="protein sequence ID" value="MFC4503407.1"/>
    <property type="molecule type" value="Genomic_DNA"/>
</dbReference>
<proteinExistence type="predicted"/>
<comment type="caution">
    <text evidence="1">The sequence shown here is derived from an EMBL/GenBank/DDBJ whole genome shotgun (WGS) entry which is preliminary data.</text>
</comment>
<reference evidence="2" key="1">
    <citation type="journal article" date="2019" name="Int. J. Syst. Evol. Microbiol.">
        <title>The Global Catalogue of Microorganisms (GCM) 10K type strain sequencing project: providing services to taxonomists for standard genome sequencing and annotation.</title>
        <authorList>
            <consortium name="The Broad Institute Genomics Platform"/>
            <consortium name="The Broad Institute Genome Sequencing Center for Infectious Disease"/>
            <person name="Wu L."/>
            <person name="Ma J."/>
        </authorList>
    </citation>
    <scope>NUCLEOTIDE SEQUENCE [LARGE SCALE GENOMIC DNA]</scope>
    <source>
        <strain evidence="2">CGMCC 4.7177</strain>
    </source>
</reference>
<dbReference type="RefSeq" id="WP_381178086.1">
    <property type="nucleotide sequence ID" value="NZ_JBHSFK010000020.1"/>
</dbReference>
<evidence type="ECO:0000313" key="2">
    <source>
        <dbReference type="Proteomes" id="UP001595839"/>
    </source>
</evidence>
<evidence type="ECO:0000313" key="1">
    <source>
        <dbReference type="EMBL" id="MFC4503407.1"/>
    </source>
</evidence>
<organism evidence="1 2">
    <name type="scientific">Streptomyces vulcanius</name>
    <dbReference type="NCBI Taxonomy" id="1441876"/>
    <lineage>
        <taxon>Bacteria</taxon>
        <taxon>Bacillati</taxon>
        <taxon>Actinomycetota</taxon>
        <taxon>Actinomycetes</taxon>
        <taxon>Kitasatosporales</taxon>
        <taxon>Streptomycetaceae</taxon>
        <taxon>Streptomyces</taxon>
    </lineage>
</organism>
<gene>
    <name evidence="1" type="ORF">ACFPIH_28485</name>
</gene>
<keyword evidence="2" id="KW-1185">Reference proteome</keyword>
<protein>
    <submittedName>
        <fullName evidence="1">Uncharacterized protein</fullName>
    </submittedName>
</protein>
<accession>A0ABV9AU61</accession>